<feature type="domain" description="Thioesterase" evidence="3">
    <location>
        <begin position="16"/>
        <end position="231"/>
    </location>
</feature>
<evidence type="ECO:0000313" key="4">
    <source>
        <dbReference type="EMBL" id="TJZ54278.1"/>
    </source>
</evidence>
<feature type="compositionally biased region" description="Low complexity" evidence="2">
    <location>
        <begin position="249"/>
        <end position="269"/>
    </location>
</feature>
<dbReference type="OrthoDB" id="8480037at2"/>
<dbReference type="GO" id="GO:0008610">
    <property type="term" value="P:lipid biosynthetic process"/>
    <property type="evidence" value="ECO:0007669"/>
    <property type="project" value="TreeGrafter"/>
</dbReference>
<evidence type="ECO:0000256" key="1">
    <source>
        <dbReference type="ARBA" id="ARBA00007169"/>
    </source>
</evidence>
<dbReference type="Gene3D" id="3.40.50.1820">
    <property type="entry name" value="alpha/beta hydrolase"/>
    <property type="match status" value="1"/>
</dbReference>
<comment type="caution">
    <text evidence="4">The sequence shown here is derived from an EMBL/GenBank/DDBJ whole genome shotgun (WGS) entry which is preliminary data.</text>
</comment>
<organism evidence="4 5">
    <name type="scientific">Streptomyces piniterrae</name>
    <dbReference type="NCBI Taxonomy" id="2571125"/>
    <lineage>
        <taxon>Bacteria</taxon>
        <taxon>Bacillati</taxon>
        <taxon>Actinomycetota</taxon>
        <taxon>Actinomycetes</taxon>
        <taxon>Kitasatosporales</taxon>
        <taxon>Streptomycetaceae</taxon>
        <taxon>Streptomyces</taxon>
    </lineage>
</organism>
<dbReference type="PANTHER" id="PTHR11487">
    <property type="entry name" value="THIOESTERASE"/>
    <property type="match status" value="1"/>
</dbReference>
<evidence type="ECO:0000313" key="5">
    <source>
        <dbReference type="Proteomes" id="UP000308697"/>
    </source>
</evidence>
<name>A0A4V5MKR2_9ACTN</name>
<dbReference type="PANTHER" id="PTHR11487:SF0">
    <property type="entry name" value="S-ACYL FATTY ACID SYNTHASE THIOESTERASE, MEDIUM CHAIN"/>
    <property type="match status" value="1"/>
</dbReference>
<dbReference type="EMBL" id="SUMB01000004">
    <property type="protein sequence ID" value="TJZ54278.1"/>
    <property type="molecule type" value="Genomic_DNA"/>
</dbReference>
<dbReference type="RefSeq" id="WP_136740204.1">
    <property type="nucleotide sequence ID" value="NZ_SUMB01000004.1"/>
</dbReference>
<evidence type="ECO:0000256" key="2">
    <source>
        <dbReference type="SAM" id="MobiDB-lite"/>
    </source>
</evidence>
<dbReference type="SUPFAM" id="SSF53474">
    <property type="entry name" value="alpha/beta-Hydrolases"/>
    <property type="match status" value="1"/>
</dbReference>
<keyword evidence="5" id="KW-1185">Reference proteome</keyword>
<dbReference type="InterPro" id="IPR029058">
    <property type="entry name" value="AB_hydrolase_fold"/>
</dbReference>
<comment type="similarity">
    <text evidence="1">Belongs to the thioesterase family.</text>
</comment>
<protein>
    <submittedName>
        <fullName evidence="4">Thioesterase</fullName>
    </submittedName>
</protein>
<reference evidence="4 5" key="1">
    <citation type="submission" date="2019-04" db="EMBL/GenBank/DDBJ databases">
        <title>Streptomyces piniterrae sp. nov., a heliquinomycin-producing actinomycete isolated from rhizosphere soil of Pinus yunnanensis.</title>
        <authorList>
            <person name="Zhuang X."/>
            <person name="Zhao J."/>
        </authorList>
    </citation>
    <scope>NUCLEOTIDE SEQUENCE [LARGE SCALE GENOMIC DNA]</scope>
    <source>
        <strain evidence="5">jys28</strain>
    </source>
</reference>
<accession>A0A4V5MKR2</accession>
<dbReference type="AlphaFoldDB" id="A0A4V5MKR2"/>
<dbReference type="Pfam" id="PF00975">
    <property type="entry name" value="Thioesterase"/>
    <property type="match status" value="1"/>
</dbReference>
<gene>
    <name evidence="4" type="ORF">FCH28_14000</name>
</gene>
<dbReference type="InterPro" id="IPR001031">
    <property type="entry name" value="Thioesterase"/>
</dbReference>
<evidence type="ECO:0000259" key="3">
    <source>
        <dbReference type="Pfam" id="PF00975"/>
    </source>
</evidence>
<dbReference type="Proteomes" id="UP000308697">
    <property type="component" value="Unassembled WGS sequence"/>
</dbReference>
<proteinExistence type="inferred from homology"/>
<dbReference type="InterPro" id="IPR012223">
    <property type="entry name" value="TEII"/>
</dbReference>
<feature type="region of interest" description="Disordered" evidence="2">
    <location>
        <begin position="242"/>
        <end position="269"/>
    </location>
</feature>
<sequence>MVWTQCTEPRPFAAQRVVCFPHAGGSPYFFRGWGKALTDFEVHAVCYPGRAERITESPATDILSMARHITGAVKELMSDGRPTALFGHSMGAIVAYEVAAALEGEGFELSHFFASGARAPHLMRPDLAADTTWDDKAVAATLVELGGTDAELLQNPTFVDLVMPYIRADFRMLASYAPPERAQLSSAVTAVLGDADPRVTAQQASAWRESTRGPFRMRTVPGGDHFYLAEHPPFDVIEECVSGAGGSRGSSRSRGSSGASHVRGSNGSS</sequence>